<evidence type="ECO:0000313" key="11">
    <source>
        <dbReference type="EMBL" id="GAA2146842.1"/>
    </source>
</evidence>
<reference evidence="12" key="1">
    <citation type="journal article" date="2019" name="Int. J. Syst. Evol. Microbiol.">
        <title>The Global Catalogue of Microorganisms (GCM) 10K type strain sequencing project: providing services to taxonomists for standard genome sequencing and annotation.</title>
        <authorList>
            <consortium name="The Broad Institute Genomics Platform"/>
            <consortium name="The Broad Institute Genome Sequencing Center for Infectious Disease"/>
            <person name="Wu L."/>
            <person name="Ma J."/>
        </authorList>
    </citation>
    <scope>NUCLEOTIDE SEQUENCE [LARGE SCALE GENOMIC DNA]</scope>
    <source>
        <strain evidence="12">JCM 13850</strain>
    </source>
</reference>
<evidence type="ECO:0000256" key="1">
    <source>
        <dbReference type="ARBA" id="ARBA00001974"/>
    </source>
</evidence>
<name>A0ABP5LL44_9ACTN</name>
<dbReference type="Gene3D" id="1.10.540.10">
    <property type="entry name" value="Acyl-CoA dehydrogenase/oxidase, N-terminal domain"/>
    <property type="match status" value="1"/>
</dbReference>
<dbReference type="InterPro" id="IPR009075">
    <property type="entry name" value="AcylCo_DH/oxidase_C"/>
</dbReference>
<keyword evidence="12" id="KW-1185">Reference proteome</keyword>
<dbReference type="InterPro" id="IPR006091">
    <property type="entry name" value="Acyl-CoA_Oxase/DH_mid-dom"/>
</dbReference>
<organism evidence="11 12">
    <name type="scientific">Actinomadura napierensis</name>
    <dbReference type="NCBI Taxonomy" id="267854"/>
    <lineage>
        <taxon>Bacteria</taxon>
        <taxon>Bacillati</taxon>
        <taxon>Actinomycetota</taxon>
        <taxon>Actinomycetes</taxon>
        <taxon>Streptosporangiales</taxon>
        <taxon>Thermomonosporaceae</taxon>
        <taxon>Actinomadura</taxon>
    </lineage>
</organism>
<dbReference type="InterPro" id="IPR046373">
    <property type="entry name" value="Acyl-CoA_Oxase/DH_mid-dom_sf"/>
</dbReference>
<evidence type="ECO:0000256" key="3">
    <source>
        <dbReference type="ARBA" id="ARBA00022630"/>
    </source>
</evidence>
<dbReference type="SUPFAM" id="SSF56645">
    <property type="entry name" value="Acyl-CoA dehydrogenase NM domain-like"/>
    <property type="match status" value="1"/>
</dbReference>
<dbReference type="Pfam" id="PF00441">
    <property type="entry name" value="Acyl-CoA_dh_1"/>
    <property type="match status" value="1"/>
</dbReference>
<evidence type="ECO:0000259" key="8">
    <source>
        <dbReference type="Pfam" id="PF00441"/>
    </source>
</evidence>
<gene>
    <name evidence="11" type="ORF">GCM10009727_48480</name>
</gene>
<dbReference type="PANTHER" id="PTHR43292:SF3">
    <property type="entry name" value="ACYL-COA DEHYDROGENASE FADE29"/>
    <property type="match status" value="1"/>
</dbReference>
<evidence type="ECO:0000259" key="9">
    <source>
        <dbReference type="Pfam" id="PF02770"/>
    </source>
</evidence>
<dbReference type="InterPro" id="IPR013786">
    <property type="entry name" value="AcylCoA_DH/ox_N"/>
</dbReference>
<dbReference type="EMBL" id="BAAAMR010000044">
    <property type="protein sequence ID" value="GAA2146842.1"/>
    <property type="molecule type" value="Genomic_DNA"/>
</dbReference>
<dbReference type="Pfam" id="PF02770">
    <property type="entry name" value="Acyl-CoA_dh_M"/>
    <property type="match status" value="1"/>
</dbReference>
<dbReference type="InterPro" id="IPR037069">
    <property type="entry name" value="AcylCoA_DH/ox_N_sf"/>
</dbReference>
<evidence type="ECO:0000256" key="6">
    <source>
        <dbReference type="RuleBase" id="RU362125"/>
    </source>
</evidence>
<dbReference type="Pfam" id="PF02771">
    <property type="entry name" value="Acyl-CoA_dh_N"/>
    <property type="match status" value="1"/>
</dbReference>
<keyword evidence="4 6" id="KW-0274">FAD</keyword>
<comment type="caution">
    <text evidence="11">The sequence shown here is derived from an EMBL/GenBank/DDBJ whole genome shotgun (WGS) entry which is preliminary data.</text>
</comment>
<evidence type="ECO:0000256" key="4">
    <source>
        <dbReference type="ARBA" id="ARBA00022827"/>
    </source>
</evidence>
<sequence>MDFATDRETESLREEVRAFVRDHLSSGVRERVSSTGDYHDQQFHRALAERGWVGAHWSVEEGGRGWDRNKTDVIYEELASAGAPTEGSAITQIVGEAIRRVGTAEQRERLLAPICRGEVLLALGYTEPGSGSDLASVRTRASRDGEGWTIDGQKIFTTLGNRADYVFLLARTDPAAPKHTGLTTFLVPTASEGFSVAPIFTLSGQRTNVTYYSDVRVGDEARVGEVGQGWEIVNVALAFERGGEFAAQLRRLVNAAVAWGQDEELGGEARFLIRIGRAVASAEVSRLLGVQASWSRTGARAGAVEGAMAKVYGTEALIRESRALLDATGVQGVRNRGVAGAAAGGELQHLYRESQIATIYGGTSEVLLTAIAQQRLGLPRGRRRPTPQRERSGELEQ</sequence>
<dbReference type="Gene3D" id="1.20.140.10">
    <property type="entry name" value="Butyryl-CoA Dehydrogenase, subunit A, domain 3"/>
    <property type="match status" value="1"/>
</dbReference>
<dbReference type="Gene3D" id="2.40.110.10">
    <property type="entry name" value="Butyryl-CoA Dehydrogenase, subunit A, domain 2"/>
    <property type="match status" value="1"/>
</dbReference>
<keyword evidence="3 6" id="KW-0285">Flavoprotein</keyword>
<dbReference type="InterPro" id="IPR036250">
    <property type="entry name" value="AcylCo_DH-like_C"/>
</dbReference>
<feature type="domain" description="Acyl-CoA dehydrogenase/oxidase N-terminal" evidence="10">
    <location>
        <begin position="8"/>
        <end position="118"/>
    </location>
</feature>
<dbReference type="PANTHER" id="PTHR43292">
    <property type="entry name" value="ACYL-COA DEHYDROGENASE"/>
    <property type="match status" value="1"/>
</dbReference>
<feature type="domain" description="Acyl-CoA oxidase/dehydrogenase middle" evidence="9">
    <location>
        <begin position="122"/>
        <end position="208"/>
    </location>
</feature>
<evidence type="ECO:0000256" key="2">
    <source>
        <dbReference type="ARBA" id="ARBA00009347"/>
    </source>
</evidence>
<accession>A0ABP5LL44</accession>
<evidence type="ECO:0000313" key="12">
    <source>
        <dbReference type="Proteomes" id="UP001501020"/>
    </source>
</evidence>
<dbReference type="RefSeq" id="WP_344271196.1">
    <property type="nucleotide sequence ID" value="NZ_BAAAMR010000044.1"/>
</dbReference>
<feature type="domain" description="Acyl-CoA dehydrogenase/oxidase C-terminal" evidence="8">
    <location>
        <begin position="227"/>
        <end position="374"/>
    </location>
</feature>
<proteinExistence type="inferred from homology"/>
<feature type="region of interest" description="Disordered" evidence="7">
    <location>
        <begin position="378"/>
        <end position="397"/>
    </location>
</feature>
<dbReference type="InterPro" id="IPR009100">
    <property type="entry name" value="AcylCoA_DH/oxidase_NM_dom_sf"/>
</dbReference>
<evidence type="ECO:0000256" key="5">
    <source>
        <dbReference type="ARBA" id="ARBA00023002"/>
    </source>
</evidence>
<dbReference type="InterPro" id="IPR052161">
    <property type="entry name" value="Mycobact_Acyl-CoA_DH"/>
</dbReference>
<keyword evidence="5 6" id="KW-0560">Oxidoreductase</keyword>
<evidence type="ECO:0000259" key="10">
    <source>
        <dbReference type="Pfam" id="PF02771"/>
    </source>
</evidence>
<feature type="compositionally biased region" description="Basic and acidic residues" evidence="7">
    <location>
        <begin position="387"/>
        <end position="397"/>
    </location>
</feature>
<evidence type="ECO:0000256" key="7">
    <source>
        <dbReference type="SAM" id="MobiDB-lite"/>
    </source>
</evidence>
<dbReference type="SUPFAM" id="SSF47203">
    <property type="entry name" value="Acyl-CoA dehydrogenase C-terminal domain-like"/>
    <property type="match status" value="1"/>
</dbReference>
<protein>
    <submittedName>
        <fullName evidence="11">Acyl-CoA dehydrogenase family protein</fullName>
    </submittedName>
</protein>
<dbReference type="Proteomes" id="UP001501020">
    <property type="component" value="Unassembled WGS sequence"/>
</dbReference>
<comment type="cofactor">
    <cofactor evidence="1 6">
        <name>FAD</name>
        <dbReference type="ChEBI" id="CHEBI:57692"/>
    </cofactor>
</comment>
<comment type="similarity">
    <text evidence="2 6">Belongs to the acyl-CoA dehydrogenase family.</text>
</comment>